<evidence type="ECO:0000313" key="2">
    <source>
        <dbReference type="Proteomes" id="UP001177021"/>
    </source>
</evidence>
<name>A0ACB0JNN7_TRIPR</name>
<reference evidence="1" key="1">
    <citation type="submission" date="2023-10" db="EMBL/GenBank/DDBJ databases">
        <authorList>
            <person name="Rodriguez Cubillos JULIANA M."/>
            <person name="De Vega J."/>
        </authorList>
    </citation>
    <scope>NUCLEOTIDE SEQUENCE</scope>
</reference>
<keyword evidence="2" id="KW-1185">Reference proteome</keyword>
<comment type="caution">
    <text evidence="1">The sequence shown here is derived from an EMBL/GenBank/DDBJ whole genome shotgun (WGS) entry which is preliminary data.</text>
</comment>
<protein>
    <submittedName>
        <fullName evidence="1">Uncharacterized protein</fullName>
    </submittedName>
</protein>
<evidence type="ECO:0000313" key="1">
    <source>
        <dbReference type="EMBL" id="CAJ2645927.1"/>
    </source>
</evidence>
<gene>
    <name evidence="1" type="ORF">MILVUS5_LOCUS14740</name>
</gene>
<dbReference type="Proteomes" id="UP001177021">
    <property type="component" value="Unassembled WGS sequence"/>
</dbReference>
<proteinExistence type="predicted"/>
<accession>A0ACB0JNN7</accession>
<dbReference type="EMBL" id="CASHSV030000109">
    <property type="protein sequence ID" value="CAJ2645927.1"/>
    <property type="molecule type" value="Genomic_DNA"/>
</dbReference>
<organism evidence="1 2">
    <name type="scientific">Trifolium pratense</name>
    <name type="common">Red clover</name>
    <dbReference type="NCBI Taxonomy" id="57577"/>
    <lineage>
        <taxon>Eukaryota</taxon>
        <taxon>Viridiplantae</taxon>
        <taxon>Streptophyta</taxon>
        <taxon>Embryophyta</taxon>
        <taxon>Tracheophyta</taxon>
        <taxon>Spermatophyta</taxon>
        <taxon>Magnoliopsida</taxon>
        <taxon>eudicotyledons</taxon>
        <taxon>Gunneridae</taxon>
        <taxon>Pentapetalae</taxon>
        <taxon>rosids</taxon>
        <taxon>fabids</taxon>
        <taxon>Fabales</taxon>
        <taxon>Fabaceae</taxon>
        <taxon>Papilionoideae</taxon>
        <taxon>50 kb inversion clade</taxon>
        <taxon>NPAAA clade</taxon>
        <taxon>Hologalegina</taxon>
        <taxon>IRL clade</taxon>
        <taxon>Trifolieae</taxon>
        <taxon>Trifolium</taxon>
    </lineage>
</organism>
<sequence length="440" mass="50967">MQGCRWIIGNGNNINIMKDPWLREKDGAWIQSPQVQGMYSINVNNLMVPNTKQWDKEKIETLFTDDVAKRILDIPLINTVEEDRLIWVDSVHGNYSVRSGYNLMMNFLEKMKNTTQQENWNNIWKIHAPPKAKHLLWRICKECLPTRVRLHERRVPCTLLCPLCDHCNEDDWHMLFTCNVSVQARQAAGLEITLAHRVQQMQSAKEVIFSICAGEDRDTAGMVAMLIWVLWNNRNNKVWNDTHETGPNLGIQARQLWMEWASVQRFQQDKEYTVQQHQSVSWQKPPMGWHKCNVDAGFHNVFNKTSYGWCLRDHRGNFVLAGTNWREGHYSIIEGEALALLEAMKVIAHRGLTHVIFESDSKSVVDTIQNLRTGSSEFSSIICNIQNIMMSNQNFVVKFVKRQANMVAHTLARAAMSWSSHNIFEMLPHCITTLLINEII</sequence>